<evidence type="ECO:0000256" key="1">
    <source>
        <dbReference type="ARBA" id="ARBA00004613"/>
    </source>
</evidence>
<dbReference type="InterPro" id="IPR003284">
    <property type="entry name" value="Sal_SpvB"/>
</dbReference>
<evidence type="ECO:0000313" key="5">
    <source>
        <dbReference type="EMBL" id="RKF37133.1"/>
    </source>
</evidence>
<feature type="chain" id="PRO_5019043749" description="RHS repeat-associated protein" evidence="4">
    <location>
        <begin position="31"/>
        <end position="2209"/>
    </location>
</feature>
<reference evidence="5 6" key="1">
    <citation type="submission" date="2016-07" db="EMBL/GenBank/DDBJ databases">
        <title>Genome analysis of Sphingobacterium siyangense T12B17.</title>
        <authorList>
            <person name="Xu D."/>
            <person name="Su Y."/>
            <person name="Zheng S."/>
        </authorList>
    </citation>
    <scope>NUCLEOTIDE SEQUENCE [LARGE SCALE GENOMIC DNA]</scope>
    <source>
        <strain evidence="5 6">T12B17</strain>
    </source>
</reference>
<dbReference type="InterPro" id="IPR031325">
    <property type="entry name" value="RHS_repeat"/>
</dbReference>
<keyword evidence="2" id="KW-0964">Secreted</keyword>
<feature type="signal peptide" evidence="4">
    <location>
        <begin position="1"/>
        <end position="30"/>
    </location>
</feature>
<name>A0A420FW96_9SPHI</name>
<dbReference type="PANTHER" id="PTHR32305">
    <property type="match status" value="1"/>
</dbReference>
<dbReference type="InterPro" id="IPR028994">
    <property type="entry name" value="Integrin_alpha_N"/>
</dbReference>
<keyword evidence="3" id="KW-0843">Virulence</keyword>
<dbReference type="NCBIfam" id="TIGR03696">
    <property type="entry name" value="Rhs_assc_core"/>
    <property type="match status" value="1"/>
</dbReference>
<comment type="caution">
    <text evidence="5">The sequence shown here is derived from an EMBL/GenBank/DDBJ whole genome shotgun (WGS) entry which is preliminary data.</text>
</comment>
<proteinExistence type="predicted"/>
<evidence type="ECO:0000313" key="6">
    <source>
        <dbReference type="Proteomes" id="UP000286402"/>
    </source>
</evidence>
<keyword evidence="6" id="KW-1185">Reference proteome</keyword>
<dbReference type="PANTHER" id="PTHR32305:SF15">
    <property type="entry name" value="PROTEIN RHSA-RELATED"/>
    <property type="match status" value="1"/>
</dbReference>
<evidence type="ECO:0000256" key="4">
    <source>
        <dbReference type="SAM" id="SignalP"/>
    </source>
</evidence>
<dbReference type="InterPro" id="IPR050708">
    <property type="entry name" value="T6SS_VgrG/RHS"/>
</dbReference>
<comment type="subcellular location">
    <subcellularLocation>
        <location evidence="1">Secreted</location>
    </subcellularLocation>
</comment>
<dbReference type="GO" id="GO:0005576">
    <property type="term" value="C:extracellular region"/>
    <property type="evidence" value="ECO:0007669"/>
    <property type="project" value="UniProtKB-SubCell"/>
</dbReference>
<dbReference type="InterPro" id="IPR022385">
    <property type="entry name" value="Rhs_assc_core"/>
</dbReference>
<dbReference type="GO" id="GO:0005737">
    <property type="term" value="C:cytoplasm"/>
    <property type="evidence" value="ECO:0007669"/>
    <property type="project" value="InterPro"/>
</dbReference>
<dbReference type="Pfam" id="PF03534">
    <property type="entry name" value="SpvB"/>
    <property type="match status" value="1"/>
</dbReference>
<evidence type="ECO:0008006" key="7">
    <source>
        <dbReference type="Google" id="ProtNLM"/>
    </source>
</evidence>
<dbReference type="SUPFAM" id="SSF69318">
    <property type="entry name" value="Integrin alpha N-terminal domain"/>
    <property type="match status" value="1"/>
</dbReference>
<dbReference type="EMBL" id="MCAQ01000012">
    <property type="protein sequence ID" value="RKF37133.1"/>
    <property type="molecule type" value="Genomic_DNA"/>
</dbReference>
<dbReference type="Pfam" id="PF05593">
    <property type="entry name" value="RHS_repeat"/>
    <property type="match status" value="1"/>
</dbReference>
<dbReference type="Gene3D" id="2.180.10.10">
    <property type="entry name" value="RHS repeat-associated core"/>
    <property type="match status" value="2"/>
</dbReference>
<evidence type="ECO:0000256" key="2">
    <source>
        <dbReference type="ARBA" id="ARBA00022525"/>
    </source>
</evidence>
<dbReference type="Proteomes" id="UP000286402">
    <property type="component" value="Unassembled WGS sequence"/>
</dbReference>
<protein>
    <recommendedName>
        <fullName evidence="7">RHS repeat-associated protein</fullName>
    </recommendedName>
</protein>
<keyword evidence="4" id="KW-0732">Signal</keyword>
<sequence length="2209" mass="244908">MAMRKYNNKNIKLFSSLVLSLISVFCFSQAPTKKFHDTKGNIDVTGAGQLQYTLPIDLPPGIKNVAPGISLVYVSGGSNGLAGYGWNITGLSSISRVGKNLEKDGITKGVQLDYSDYYSFNGQRLILKSGEYGKDGAEYVTEKYSNFRIKSIGSITGQSWQGPEYWEVASPDGSMSWYGATASGNSSARTPIDYNIVKSKDTDGNYITYNYTLTDNVSVITKISWGGNELQGTQHLNAIDFNFMARPSDEIAYIKGIQFKPSKLLESVVVSTGNKQYKKYTISYKKDLQQTAYRYLEKITTLNGNNEEANPVTFTYEKSMDLPNGNIKTWKLDASIKPKEGEDLVGDFDGDGNLDLLRYHTTTTPKTPQIGLYLYSNFYRITYQDGAGDPLYIGNNITQLNFVGATVVNLKKNNLIRNRQGFVAKRFVLNPSTSKNDLELSFYGITDDNQLVLDFKKVIPNANYDYTIGTTQQGIRTTVTGIKSVDFNGDGLSELVLVFNDKTCQLDPIDKLPHSCKDTKRYMVVDPDESIQGSQWFYSLDLYSVLDNQDKDLFTVYKAGDFNGDGVFDFMKTDPLKKPLLITFSKNAQGKYVSAIAPFSQVTSEIVNGLWEDGVVGDYNGDGLSDIMIPQSNDSVNWYFYTSKGNGFAESIISFEQPQKDRKVIGFVDQDIWILNPKTFAAYDINNDGKAELIRLSSDRHYLKYYPQDSNVGVKYQRSIGSSVAAYSTTGGGGMPLNSDEEAYPDLTYLYLNDGNINNELALNAYDKVGLSVDQWTGSMLRRFMLVSMVPTVGYSTNFEQFVSYHDFYDISKEARIKSISQGGMTTDITYKQLDKSVNPGLYDGTQTVNYPYVEINQSTGMYVVSQLTQNTTSDKKLKQDFRYRGLTSNILGRGLIGFRKTARSSWYADGFENTKIWTGVETDPLSDGIPVKEWAIRTNTESNIFPADLSESNTQILSLKSTIYQTIKHLDGQQVTSVPEADKAKVVTAILPATTRVKDFLTGTVKEDNIIYEQYYLPLQIVSKVNDTYGVTTSVFAYDHNPSGIAAAYYIGRLKSKTETQQAYGDSQSGKEEYTYDSNRVKTLKKWNRNNTGNILETYSYDGFGNLTGKTLTNSIDSQVRTSKSQYDPTGRFVVKKTDNLGLETEFLYNSWGQVTSQTDPLGNILKNTYDNWGKLQTSENSLQGITSYIYERDSNDNVTVTKNDPDGNISKTFTNKLGQVYKATTKASVQGQFVSNETQYDILGRKLGESEPYFDGESASQWNTISYDDSVFPAKVKATAFTGKQTETSVSGFTTTVKETNTADYGRITSKTVDALGNATSSTDKGGTIKFSYNAAGEQVKAQYAENTVTTAYDVWGRKSEFNDPSNGLYKYEYDGFGQPKKTISPKGTKEYTYNNLGQLVLQKELSTNDGGTATNKNITFTYNTKGLLTKKSGTANGNPFSTEFGYDPQGRVVSAIENSNGKTYANKDINYDDKGREFSYLKQLSSSGMLTEVRIENVYDDWSGALFQIKDAQSDKVLWQLLKTNAKGQVLEARLGSSNINNSYNDATGMLSEIKHVSPVQTILNVQYGFNAIRNELKSRKTLGDFNIIESFDYDDNNRLLKWTNPVTGQLSDNTYDEKGRIKQNDQVGEIKFDNSAKIYQATGMTLNSIGVQNYNGDLIQTVVYNENNDPVQINGEKSRIAFEYGLGSMRQKVNISSLSQGTQNPTWENTYTKFYSEDGSFEVVKNLVTAKEKHILYVGGNPYESDIVYLKNFEESSGSYKFLHKDYLGSILAVCDQAGKRLEQRHYDAWGNLTHLKIGTSPITTDKSSIAGTSLLIDRGYTGHEHFFGVGIIHMNGRLYDPLLRRFLNADENIQNPTNTQNYNKYGYVMNNPLMYNDPDGEFWMMLAGAFIGGYFNGVAANNGNWNPVKWNWEKTWSAVLGGAIGGAAISGTFASITSNPGAIKFVLPGIVSGGLNSAFTGGNFLGGAVGGLSYSGNLFTNKVTSTDGISTAYKYIISPDYNEAGETEHYFQMAGFGQYGASGGVKPPFDKAEIGQLASAGIISAVTARILLGAVGAEIAGAGVIGAGGGITWSSITSTGTTILARTFALGLLLSVRGDSSGPPKAYVYTIMGREKVAKFGVTRAMDPDSRPSRQIPGLNRDYSSFGPHQWMYLHQGVSSNEAFLYEKYYVWQYFQNTGAMPYAQRYPKEDAVTKFLYQYLKLK</sequence>
<gene>
    <name evidence="5" type="ORF">BCY89_05640</name>
</gene>
<organism evidence="5 6">
    <name type="scientific">Sphingobacterium siyangense</name>
    <dbReference type="NCBI Taxonomy" id="459529"/>
    <lineage>
        <taxon>Bacteria</taxon>
        <taxon>Pseudomonadati</taxon>
        <taxon>Bacteroidota</taxon>
        <taxon>Sphingobacteriia</taxon>
        <taxon>Sphingobacteriales</taxon>
        <taxon>Sphingobacteriaceae</taxon>
        <taxon>Sphingobacterium</taxon>
    </lineage>
</organism>
<evidence type="ECO:0000256" key="3">
    <source>
        <dbReference type="ARBA" id="ARBA00023026"/>
    </source>
</evidence>
<accession>A0A420FW96</accession>